<proteinExistence type="predicted"/>
<reference evidence="1 2" key="1">
    <citation type="submission" date="2015-09" db="EMBL/GenBank/DDBJ databases">
        <title>Genome sequence of the marine flavobacterium Croceitalea dokdonensis DOKDO 023 that contains proton- and sodium-pumping rhodopsins.</title>
        <authorList>
            <person name="Kwon S.-K."/>
            <person name="Lee H.K."/>
            <person name="Kwak M.-J."/>
            <person name="Kim J.F."/>
        </authorList>
    </citation>
    <scope>NUCLEOTIDE SEQUENCE [LARGE SCALE GENOMIC DNA]</scope>
    <source>
        <strain evidence="1 2">DOKDO 023</strain>
    </source>
</reference>
<dbReference type="STRING" id="1300341.I595_1259"/>
<accession>A0A0P7A7P4</accession>
<name>A0A0P7A7P4_9FLAO</name>
<dbReference type="AlphaFoldDB" id="A0A0P7A7P4"/>
<organism evidence="1 2">
    <name type="scientific">Croceitalea dokdonensis DOKDO 023</name>
    <dbReference type="NCBI Taxonomy" id="1300341"/>
    <lineage>
        <taxon>Bacteria</taxon>
        <taxon>Pseudomonadati</taxon>
        <taxon>Bacteroidota</taxon>
        <taxon>Flavobacteriia</taxon>
        <taxon>Flavobacteriales</taxon>
        <taxon>Flavobacteriaceae</taxon>
        <taxon>Croceitalea</taxon>
    </lineage>
</organism>
<dbReference type="Proteomes" id="UP000050280">
    <property type="component" value="Unassembled WGS sequence"/>
</dbReference>
<keyword evidence="2" id="KW-1185">Reference proteome</keyword>
<evidence type="ECO:0000313" key="1">
    <source>
        <dbReference type="EMBL" id="KPM32832.1"/>
    </source>
</evidence>
<evidence type="ECO:0000313" key="2">
    <source>
        <dbReference type="Proteomes" id="UP000050280"/>
    </source>
</evidence>
<gene>
    <name evidence="1" type="ORF">I595_1259</name>
</gene>
<comment type="caution">
    <text evidence="1">The sequence shown here is derived from an EMBL/GenBank/DDBJ whole genome shotgun (WGS) entry which is preliminary data.</text>
</comment>
<dbReference type="EMBL" id="LDJX01000002">
    <property type="protein sequence ID" value="KPM32832.1"/>
    <property type="molecule type" value="Genomic_DNA"/>
</dbReference>
<protein>
    <submittedName>
        <fullName evidence="1">Uncharacterized protein</fullName>
    </submittedName>
</protein>
<sequence>MTICTTSKNTNGLGMCSTASKVIIQPSKNSNYFLYFSKNLLIYHMVRHRDSLRKQH</sequence>